<gene>
    <name evidence="5" type="ORF">AB1Y20_003402</name>
</gene>
<keyword evidence="6" id="KW-1185">Reference proteome</keyword>
<feature type="compositionally biased region" description="Basic and acidic residues" evidence="4">
    <location>
        <begin position="43"/>
        <end position="59"/>
    </location>
</feature>
<keyword evidence="1" id="KW-0677">Repeat</keyword>
<dbReference type="SUPFAM" id="SSF46565">
    <property type="entry name" value="Chaperone J-domain"/>
    <property type="match status" value="1"/>
</dbReference>
<accession>A0AB34JBX3</accession>
<evidence type="ECO:0000313" key="6">
    <source>
        <dbReference type="Proteomes" id="UP001515480"/>
    </source>
</evidence>
<dbReference type="Gene3D" id="1.25.40.20">
    <property type="entry name" value="Ankyrin repeat-containing domain"/>
    <property type="match status" value="1"/>
</dbReference>
<evidence type="ECO:0000256" key="3">
    <source>
        <dbReference type="PROSITE-ProRule" id="PRU00023"/>
    </source>
</evidence>
<dbReference type="Proteomes" id="UP001515480">
    <property type="component" value="Unassembled WGS sequence"/>
</dbReference>
<feature type="repeat" description="ANK" evidence="3">
    <location>
        <begin position="270"/>
        <end position="302"/>
    </location>
</feature>
<dbReference type="AlphaFoldDB" id="A0AB34JBX3"/>
<dbReference type="SMART" id="SM00248">
    <property type="entry name" value="ANK"/>
    <property type="match status" value="4"/>
</dbReference>
<dbReference type="PRINTS" id="PR01415">
    <property type="entry name" value="ANKYRIN"/>
</dbReference>
<proteinExistence type="predicted"/>
<dbReference type="Gene3D" id="1.10.287.110">
    <property type="entry name" value="DnaJ domain"/>
    <property type="match status" value="1"/>
</dbReference>
<protein>
    <recommendedName>
        <fullName evidence="7">Inhibitor of kappa B-like protein</fullName>
    </recommendedName>
</protein>
<dbReference type="Pfam" id="PF12796">
    <property type="entry name" value="Ank_2"/>
    <property type="match status" value="2"/>
</dbReference>
<dbReference type="SUPFAM" id="SSF48403">
    <property type="entry name" value="Ankyrin repeat"/>
    <property type="match status" value="1"/>
</dbReference>
<dbReference type="PANTHER" id="PTHR24171">
    <property type="entry name" value="ANKYRIN REPEAT DOMAIN-CONTAINING PROTEIN 39-RELATED"/>
    <property type="match status" value="1"/>
</dbReference>
<dbReference type="CDD" id="cd06257">
    <property type="entry name" value="DnaJ"/>
    <property type="match status" value="1"/>
</dbReference>
<name>A0AB34JBX3_PRYPA</name>
<dbReference type="InterPro" id="IPR036770">
    <property type="entry name" value="Ankyrin_rpt-contain_sf"/>
</dbReference>
<dbReference type="PROSITE" id="PS50297">
    <property type="entry name" value="ANK_REP_REGION"/>
    <property type="match status" value="2"/>
</dbReference>
<dbReference type="InterPro" id="IPR002110">
    <property type="entry name" value="Ankyrin_rpt"/>
</dbReference>
<evidence type="ECO:0000256" key="4">
    <source>
        <dbReference type="SAM" id="MobiDB-lite"/>
    </source>
</evidence>
<feature type="region of interest" description="Disordered" evidence="4">
    <location>
        <begin position="1"/>
        <end position="67"/>
    </location>
</feature>
<dbReference type="InterPro" id="IPR001623">
    <property type="entry name" value="DnaJ_domain"/>
</dbReference>
<comment type="caution">
    <text evidence="5">The sequence shown here is derived from an EMBL/GenBank/DDBJ whole genome shotgun (WGS) entry which is preliminary data.</text>
</comment>
<organism evidence="5 6">
    <name type="scientific">Prymnesium parvum</name>
    <name type="common">Toxic golden alga</name>
    <dbReference type="NCBI Taxonomy" id="97485"/>
    <lineage>
        <taxon>Eukaryota</taxon>
        <taxon>Haptista</taxon>
        <taxon>Haptophyta</taxon>
        <taxon>Prymnesiophyceae</taxon>
        <taxon>Prymnesiales</taxon>
        <taxon>Prymnesiaceae</taxon>
        <taxon>Prymnesium</taxon>
    </lineage>
</organism>
<evidence type="ECO:0000313" key="5">
    <source>
        <dbReference type="EMBL" id="KAL1519141.1"/>
    </source>
</evidence>
<feature type="compositionally biased region" description="Basic residues" evidence="4">
    <location>
        <begin position="447"/>
        <end position="456"/>
    </location>
</feature>
<feature type="region of interest" description="Disordered" evidence="4">
    <location>
        <begin position="447"/>
        <end position="475"/>
    </location>
</feature>
<feature type="repeat" description="ANK" evidence="3">
    <location>
        <begin position="303"/>
        <end position="335"/>
    </location>
</feature>
<dbReference type="InterPro" id="IPR036869">
    <property type="entry name" value="J_dom_sf"/>
</dbReference>
<evidence type="ECO:0008006" key="7">
    <source>
        <dbReference type="Google" id="ProtNLM"/>
    </source>
</evidence>
<keyword evidence="2 3" id="KW-0040">ANK repeat</keyword>
<feature type="compositionally biased region" description="Low complexity" evidence="4">
    <location>
        <begin position="21"/>
        <end position="37"/>
    </location>
</feature>
<reference evidence="5 6" key="1">
    <citation type="journal article" date="2024" name="Science">
        <title>Giant polyketide synthase enzymes in the biosynthesis of giant marine polyether toxins.</title>
        <authorList>
            <person name="Fallon T.R."/>
            <person name="Shende V.V."/>
            <person name="Wierzbicki I.H."/>
            <person name="Pendleton A.L."/>
            <person name="Watervoot N.F."/>
            <person name="Auber R.P."/>
            <person name="Gonzalez D.J."/>
            <person name="Wisecaver J.H."/>
            <person name="Moore B.S."/>
        </authorList>
    </citation>
    <scope>NUCLEOTIDE SEQUENCE [LARGE SCALE GENOMIC DNA]</scope>
    <source>
        <strain evidence="5 6">12B1</strain>
    </source>
</reference>
<evidence type="ECO:0000256" key="2">
    <source>
        <dbReference type="ARBA" id="ARBA00023043"/>
    </source>
</evidence>
<evidence type="ECO:0000256" key="1">
    <source>
        <dbReference type="ARBA" id="ARBA00022737"/>
    </source>
</evidence>
<sequence length="577" mass="63190">MAGASFLSAPGGTAGDSTEFSAATTSGPSTTPSSEAAGVDGVQPRKERRRWDPELRDDPLPQSSRGGASAGLVVFAHFRPPDPQLHTQLKLTLPPAWEERSIGEAVVAPFVKACDRKRGDTLVSTGGPYDLLRVRYWPGPRASRLSIHQYAPRRGGSLDADRDPSTEESRLLARMAAAQFVVLRAEQAVSALRRLSDAHGEVHLELLPAESLAIVVRQTPAYALTLQGERLIAMLCDPDASYSHMHAVVDGAIAEGELAYAGVAAARSGRGKTALHLAVTRGDLTLCRKLMRRQEDVLALDQDHNTPLHFAALAGRSLIVRELLEAGAAALLHEKNYHLMNALQLAVVDEAAGNGDVVRLLVEAGAEIDAKCWDITPLMAAASGGHSWAVEELLLLGADPNIWNGYMMTALDYCRDPETQQMIYDYMKGDKLPDEDLVRRQAEVHKARQQAARRRNFPSTPGFTRDMPGDHQSKGPRLFQSVKNMPLEDAFVNLGLDSSWLDEFRASGEHYNEIRHTWRKQVLKHHPDKHSSDLTEKEQQEHAAAFTRAMASFEAIDSFYQHKFAQAHAGGQPVDKG</sequence>
<dbReference type="EMBL" id="JBGBPQ010000010">
    <property type="protein sequence ID" value="KAL1519141.1"/>
    <property type="molecule type" value="Genomic_DNA"/>
</dbReference>
<dbReference type="PROSITE" id="PS50088">
    <property type="entry name" value="ANK_REPEAT"/>
    <property type="match status" value="2"/>
</dbReference>